<name>A0A8C7X1R0_9TELE</name>
<evidence type="ECO:0000256" key="1">
    <source>
        <dbReference type="SAM" id="MobiDB-lite"/>
    </source>
</evidence>
<feature type="compositionally biased region" description="Acidic residues" evidence="1">
    <location>
        <begin position="51"/>
        <end position="69"/>
    </location>
</feature>
<proteinExistence type="predicted"/>
<sequence length="155" mass="18083">SPAPSPDVKTSKYFKTHLGGEIDSEDDFDLVTSPPRIVKEANHKKPVKDKEEEEEEESDSEDEDDDWEEVEGKKKRQEEFETYLRRMMKRYKKDLLIDTHKVHLLCLLANGIFRNSLCSEPDLLAVTLSLIPPHFCTVDKKCIDPNYLCKRKHLH</sequence>
<dbReference type="Gene3D" id="3.90.260.10">
    <property type="entry name" value="Transglutaminase-like"/>
    <property type="match status" value="1"/>
</dbReference>
<dbReference type="GO" id="GO:0000111">
    <property type="term" value="C:nucleotide-excision repair factor 2 complex"/>
    <property type="evidence" value="ECO:0007669"/>
    <property type="project" value="TreeGrafter"/>
</dbReference>
<dbReference type="GO" id="GO:0071942">
    <property type="term" value="C:XPC complex"/>
    <property type="evidence" value="ECO:0007669"/>
    <property type="project" value="TreeGrafter"/>
</dbReference>
<keyword evidence="3" id="KW-1185">Reference proteome</keyword>
<dbReference type="Proteomes" id="UP000694383">
    <property type="component" value="Unplaced"/>
</dbReference>
<dbReference type="Ensembl" id="ENSOSIT00000006789.1">
    <property type="protein sequence ID" value="ENSOSIP00000006336.1"/>
    <property type="gene ID" value="ENSOSIG00000004324.1"/>
</dbReference>
<accession>A0A8C7X1R0</accession>
<dbReference type="PANTHER" id="PTHR12135:SF0">
    <property type="entry name" value="DNA REPAIR PROTEIN COMPLEMENTING XP-C CELLS"/>
    <property type="match status" value="1"/>
</dbReference>
<dbReference type="InterPro" id="IPR038765">
    <property type="entry name" value="Papain-like_cys_pep_sf"/>
</dbReference>
<dbReference type="GeneTree" id="ENSGT00990000210570"/>
<organism evidence="2 3">
    <name type="scientific">Oryzias sinensis</name>
    <name type="common">Chinese medaka</name>
    <dbReference type="NCBI Taxonomy" id="183150"/>
    <lineage>
        <taxon>Eukaryota</taxon>
        <taxon>Metazoa</taxon>
        <taxon>Chordata</taxon>
        <taxon>Craniata</taxon>
        <taxon>Vertebrata</taxon>
        <taxon>Euteleostomi</taxon>
        <taxon>Actinopterygii</taxon>
        <taxon>Neopterygii</taxon>
        <taxon>Teleostei</taxon>
        <taxon>Neoteleostei</taxon>
        <taxon>Acanthomorphata</taxon>
        <taxon>Ovalentaria</taxon>
        <taxon>Atherinomorphae</taxon>
        <taxon>Beloniformes</taxon>
        <taxon>Adrianichthyidae</taxon>
        <taxon>Oryziinae</taxon>
        <taxon>Oryzias</taxon>
    </lineage>
</organism>
<dbReference type="PANTHER" id="PTHR12135">
    <property type="entry name" value="DNA REPAIR PROTEIN XP-C / RAD4"/>
    <property type="match status" value="1"/>
</dbReference>
<dbReference type="GO" id="GO:0005737">
    <property type="term" value="C:cytoplasm"/>
    <property type="evidence" value="ECO:0007669"/>
    <property type="project" value="TreeGrafter"/>
</dbReference>
<dbReference type="GO" id="GO:0006289">
    <property type="term" value="P:nucleotide-excision repair"/>
    <property type="evidence" value="ECO:0007669"/>
    <property type="project" value="InterPro"/>
</dbReference>
<dbReference type="AlphaFoldDB" id="A0A8C7X1R0"/>
<dbReference type="GO" id="GO:0006298">
    <property type="term" value="P:mismatch repair"/>
    <property type="evidence" value="ECO:0007669"/>
    <property type="project" value="TreeGrafter"/>
</dbReference>
<reference evidence="2" key="2">
    <citation type="submission" date="2025-09" db="UniProtKB">
        <authorList>
            <consortium name="Ensembl"/>
        </authorList>
    </citation>
    <scope>IDENTIFICATION</scope>
</reference>
<dbReference type="GO" id="GO:0003697">
    <property type="term" value="F:single-stranded DNA binding"/>
    <property type="evidence" value="ECO:0007669"/>
    <property type="project" value="TreeGrafter"/>
</dbReference>
<evidence type="ECO:0000313" key="3">
    <source>
        <dbReference type="Proteomes" id="UP000694383"/>
    </source>
</evidence>
<feature type="region of interest" description="Disordered" evidence="1">
    <location>
        <begin position="23"/>
        <end position="75"/>
    </location>
</feature>
<dbReference type="GO" id="GO:0003684">
    <property type="term" value="F:damaged DNA binding"/>
    <property type="evidence" value="ECO:0007669"/>
    <property type="project" value="InterPro"/>
</dbReference>
<evidence type="ECO:0000313" key="2">
    <source>
        <dbReference type="Ensembl" id="ENSOSIP00000006336.1"/>
    </source>
</evidence>
<protein>
    <submittedName>
        <fullName evidence="2">Uncharacterized protein</fullName>
    </submittedName>
</protein>
<reference evidence="2" key="1">
    <citation type="submission" date="2025-08" db="UniProtKB">
        <authorList>
            <consortium name="Ensembl"/>
        </authorList>
    </citation>
    <scope>IDENTIFICATION</scope>
</reference>
<dbReference type="SUPFAM" id="SSF54001">
    <property type="entry name" value="Cysteine proteinases"/>
    <property type="match status" value="1"/>
</dbReference>
<dbReference type="InterPro" id="IPR036985">
    <property type="entry name" value="Transglutaminase-like_sf"/>
</dbReference>
<dbReference type="InterPro" id="IPR004583">
    <property type="entry name" value="DNA_repair_Rad4"/>
</dbReference>